<dbReference type="InterPro" id="IPR017972">
    <property type="entry name" value="Cyt_P450_CS"/>
</dbReference>
<dbReference type="STRING" id="34508.A0A4U5M2G8"/>
<evidence type="ECO:0000256" key="8">
    <source>
        <dbReference type="RuleBase" id="RU000461"/>
    </source>
</evidence>
<evidence type="ECO:0000256" key="6">
    <source>
        <dbReference type="ARBA" id="ARBA00023033"/>
    </source>
</evidence>
<dbReference type="Proteomes" id="UP000298663">
    <property type="component" value="Unassembled WGS sequence"/>
</dbReference>
<dbReference type="InterPro" id="IPR050182">
    <property type="entry name" value="Cytochrome_P450_fam2"/>
</dbReference>
<comment type="similarity">
    <text evidence="2 8">Belongs to the cytochrome P450 family.</text>
</comment>
<dbReference type="GO" id="GO:0020037">
    <property type="term" value="F:heme binding"/>
    <property type="evidence" value="ECO:0007669"/>
    <property type="project" value="InterPro"/>
</dbReference>
<evidence type="ECO:0000313" key="11">
    <source>
        <dbReference type="Proteomes" id="UP000298663"/>
    </source>
</evidence>
<dbReference type="PRINTS" id="PR00463">
    <property type="entry name" value="EP450I"/>
</dbReference>
<dbReference type="FunFam" id="1.10.630.10:FF:000036">
    <property type="entry name" value="CYtochrome P450 family"/>
    <property type="match status" value="1"/>
</dbReference>
<dbReference type="SUPFAM" id="SSF48264">
    <property type="entry name" value="Cytochrome P450"/>
    <property type="match status" value="1"/>
</dbReference>
<dbReference type="GO" id="GO:0005737">
    <property type="term" value="C:cytoplasm"/>
    <property type="evidence" value="ECO:0007669"/>
    <property type="project" value="TreeGrafter"/>
</dbReference>
<dbReference type="Pfam" id="PF00067">
    <property type="entry name" value="p450"/>
    <property type="match status" value="1"/>
</dbReference>
<dbReference type="Gene3D" id="1.10.630.10">
    <property type="entry name" value="Cytochrome P450"/>
    <property type="match status" value="1"/>
</dbReference>
<dbReference type="GO" id="GO:0006082">
    <property type="term" value="P:organic acid metabolic process"/>
    <property type="evidence" value="ECO:0007669"/>
    <property type="project" value="TreeGrafter"/>
</dbReference>
<keyword evidence="9" id="KW-0472">Membrane</keyword>
<dbReference type="PANTHER" id="PTHR24300">
    <property type="entry name" value="CYTOCHROME P450 508A4-RELATED"/>
    <property type="match status" value="1"/>
</dbReference>
<evidence type="ECO:0000313" key="10">
    <source>
        <dbReference type="EMBL" id="TKR62921.1"/>
    </source>
</evidence>
<comment type="cofactor">
    <cofactor evidence="1 7">
        <name>heme</name>
        <dbReference type="ChEBI" id="CHEBI:30413"/>
    </cofactor>
</comment>
<dbReference type="GO" id="GO:0006805">
    <property type="term" value="P:xenobiotic metabolic process"/>
    <property type="evidence" value="ECO:0007669"/>
    <property type="project" value="TreeGrafter"/>
</dbReference>
<dbReference type="PANTHER" id="PTHR24300:SF375">
    <property type="entry name" value="CYTOCHROME P450 FAMILY"/>
    <property type="match status" value="1"/>
</dbReference>
<dbReference type="GO" id="GO:0016712">
    <property type="term" value="F:oxidoreductase activity, acting on paired donors, with incorporation or reduction of molecular oxygen, reduced flavin or flavoprotein as one donor, and incorporation of one atom of oxygen"/>
    <property type="evidence" value="ECO:0007669"/>
    <property type="project" value="TreeGrafter"/>
</dbReference>
<reference evidence="10 11" key="1">
    <citation type="journal article" date="2015" name="Genome Biol.">
        <title>Comparative genomics of Steinernema reveals deeply conserved gene regulatory networks.</title>
        <authorList>
            <person name="Dillman A.R."/>
            <person name="Macchietto M."/>
            <person name="Porter C.F."/>
            <person name="Rogers A."/>
            <person name="Williams B."/>
            <person name="Antoshechkin I."/>
            <person name="Lee M.M."/>
            <person name="Goodwin Z."/>
            <person name="Lu X."/>
            <person name="Lewis E.E."/>
            <person name="Goodrich-Blair H."/>
            <person name="Stock S.P."/>
            <person name="Adams B.J."/>
            <person name="Sternberg P.W."/>
            <person name="Mortazavi A."/>
        </authorList>
    </citation>
    <scope>NUCLEOTIDE SEQUENCE [LARGE SCALE GENOMIC DNA]</scope>
    <source>
        <strain evidence="10 11">ALL</strain>
    </source>
</reference>
<proteinExistence type="inferred from homology"/>
<evidence type="ECO:0000256" key="5">
    <source>
        <dbReference type="ARBA" id="ARBA00023004"/>
    </source>
</evidence>
<keyword evidence="9" id="KW-1133">Transmembrane helix</keyword>
<sequence length="507" mass="57563">MSVSLWYVVAASVAIFVYFTERVKRTLPPGPTPIPLLGNSWQFFLGRLKGKSNVDVMREWKKTYGGVYTIWTGPLPVVVVCDYKNAIDSFQKNGDAHTGRPSTFIFNKPRENLGISFSVGTEWVEHRRFAMQTLRKFGVGRSIMQDRILEEVAHRFEVIDKRIDQNGGKYTLNPESLFNLLIGSIVNKILAGYGYSDNDNEFCHLKQNMDIMVDCLTPLDFILFSEYTYKLPFFKSRWAVVSQPQFEVLDMLKRQIDTRKAEISSGKHQLNMKTGGNDFIDAYLIEMKQREESGDDPGSLSEKFLAASLLDLWLAGTETTVCALLWAFIYLLNYPEVQNRVRQELLNVTNGNRPVELGDKSSLPYTSAVVTEVLRCANVLNFNLLHMTTCDTSVGDYTIPKGTAIVPQISVIMTDNSEFQDHLKFNPDRFLANENLEKQVVAFGVGKRACIGESLARAELFLIIANIIQRYKISVPEGCQMPSMEQVSLESVMKKARKYQIQMERVP</sequence>
<dbReference type="PROSITE" id="PS00086">
    <property type="entry name" value="CYTOCHROME_P450"/>
    <property type="match status" value="1"/>
</dbReference>
<keyword evidence="9" id="KW-0812">Transmembrane</keyword>
<dbReference type="InterPro" id="IPR001128">
    <property type="entry name" value="Cyt_P450"/>
</dbReference>
<keyword evidence="7 8" id="KW-0349">Heme</keyword>
<evidence type="ECO:0000256" key="7">
    <source>
        <dbReference type="PIRSR" id="PIRSR602401-1"/>
    </source>
</evidence>
<dbReference type="CDD" id="cd20617">
    <property type="entry name" value="CYP1_2-like"/>
    <property type="match status" value="1"/>
</dbReference>
<dbReference type="GO" id="GO:0005506">
    <property type="term" value="F:iron ion binding"/>
    <property type="evidence" value="ECO:0007669"/>
    <property type="project" value="InterPro"/>
</dbReference>
<keyword evidence="5 7" id="KW-0408">Iron</keyword>
<keyword evidence="3 7" id="KW-0479">Metal-binding</keyword>
<name>A0A4U5M2G8_STECR</name>
<keyword evidence="4 8" id="KW-0560">Oxidoreductase</keyword>
<accession>A0A4U5M2G8</accession>
<dbReference type="OrthoDB" id="2789670at2759"/>
<reference evidence="10 11" key="2">
    <citation type="journal article" date="2019" name="G3 (Bethesda)">
        <title>Hybrid Assembly of the Genome of the Entomopathogenic Nematode Steinernema carpocapsae Identifies the X-Chromosome.</title>
        <authorList>
            <person name="Serra L."/>
            <person name="Macchietto M."/>
            <person name="Macias-Munoz A."/>
            <person name="McGill C.J."/>
            <person name="Rodriguez I.M."/>
            <person name="Rodriguez B."/>
            <person name="Murad R."/>
            <person name="Mortazavi A."/>
        </authorList>
    </citation>
    <scope>NUCLEOTIDE SEQUENCE [LARGE SCALE GENOMIC DNA]</scope>
    <source>
        <strain evidence="10 11">ALL</strain>
    </source>
</reference>
<dbReference type="InterPro" id="IPR002401">
    <property type="entry name" value="Cyt_P450_E_grp-I"/>
</dbReference>
<keyword evidence="6 8" id="KW-0503">Monooxygenase</keyword>
<evidence type="ECO:0000256" key="1">
    <source>
        <dbReference type="ARBA" id="ARBA00001971"/>
    </source>
</evidence>
<evidence type="ECO:0000256" key="4">
    <source>
        <dbReference type="ARBA" id="ARBA00023002"/>
    </source>
</evidence>
<gene>
    <name evidence="10" type="ORF">L596_026821</name>
</gene>
<feature type="binding site" description="axial binding residue" evidence="7">
    <location>
        <position position="450"/>
    </location>
    <ligand>
        <name>heme</name>
        <dbReference type="ChEBI" id="CHEBI:30413"/>
    </ligand>
    <ligandPart>
        <name>Fe</name>
        <dbReference type="ChEBI" id="CHEBI:18248"/>
    </ligandPart>
</feature>
<dbReference type="AlphaFoldDB" id="A0A4U5M2G8"/>
<dbReference type="InterPro" id="IPR036396">
    <property type="entry name" value="Cyt_P450_sf"/>
</dbReference>
<dbReference type="EMBL" id="AZBU02000010">
    <property type="protein sequence ID" value="TKR62921.1"/>
    <property type="molecule type" value="Genomic_DNA"/>
</dbReference>
<keyword evidence="11" id="KW-1185">Reference proteome</keyword>
<comment type="caution">
    <text evidence="10">The sequence shown here is derived from an EMBL/GenBank/DDBJ whole genome shotgun (WGS) entry which is preliminary data.</text>
</comment>
<organism evidence="10 11">
    <name type="scientific">Steinernema carpocapsae</name>
    <name type="common">Entomopathogenic nematode</name>
    <dbReference type="NCBI Taxonomy" id="34508"/>
    <lineage>
        <taxon>Eukaryota</taxon>
        <taxon>Metazoa</taxon>
        <taxon>Ecdysozoa</taxon>
        <taxon>Nematoda</taxon>
        <taxon>Chromadorea</taxon>
        <taxon>Rhabditida</taxon>
        <taxon>Tylenchina</taxon>
        <taxon>Panagrolaimomorpha</taxon>
        <taxon>Strongyloidoidea</taxon>
        <taxon>Steinernematidae</taxon>
        <taxon>Steinernema</taxon>
    </lineage>
</organism>
<evidence type="ECO:0000256" key="9">
    <source>
        <dbReference type="SAM" id="Phobius"/>
    </source>
</evidence>
<protein>
    <recommendedName>
        <fullName evidence="12">Cytochrome P450</fullName>
    </recommendedName>
</protein>
<feature type="transmembrane region" description="Helical" evidence="9">
    <location>
        <begin position="6"/>
        <end position="23"/>
    </location>
</feature>
<evidence type="ECO:0000256" key="2">
    <source>
        <dbReference type="ARBA" id="ARBA00010617"/>
    </source>
</evidence>
<evidence type="ECO:0000256" key="3">
    <source>
        <dbReference type="ARBA" id="ARBA00022723"/>
    </source>
</evidence>
<dbReference type="PRINTS" id="PR00385">
    <property type="entry name" value="P450"/>
</dbReference>
<evidence type="ECO:0008006" key="12">
    <source>
        <dbReference type="Google" id="ProtNLM"/>
    </source>
</evidence>